<dbReference type="InterPro" id="IPR036871">
    <property type="entry name" value="PX_dom_sf"/>
</dbReference>
<dbReference type="InterPro" id="IPR003114">
    <property type="entry name" value="Phox_assoc"/>
</dbReference>
<dbReference type="SUPFAM" id="SSF64268">
    <property type="entry name" value="PX domain"/>
    <property type="match status" value="1"/>
</dbReference>
<evidence type="ECO:0000256" key="2">
    <source>
        <dbReference type="SAM" id="MobiDB-lite"/>
    </source>
</evidence>
<evidence type="ECO:0000259" key="4">
    <source>
        <dbReference type="PROSITE" id="PS51207"/>
    </source>
</evidence>
<feature type="region of interest" description="Disordered" evidence="2">
    <location>
        <begin position="732"/>
        <end position="923"/>
    </location>
</feature>
<dbReference type="InterPro" id="IPR001683">
    <property type="entry name" value="PX_dom"/>
</dbReference>
<comment type="caution">
    <text evidence="5">The sequence shown here is derived from an EMBL/GenBank/DDBJ whole genome shotgun (WGS) entry which is preliminary data.</text>
</comment>
<dbReference type="Proteomes" id="UP000803884">
    <property type="component" value="Unassembled WGS sequence"/>
</dbReference>
<dbReference type="FunFam" id="3.30.1520.10:FF:000065">
    <property type="entry name" value="PX domain protein (AFU_orthologue AFUA_2G07450)"/>
    <property type="match status" value="1"/>
</dbReference>
<evidence type="ECO:0000313" key="5">
    <source>
        <dbReference type="EMBL" id="KAL1590427.1"/>
    </source>
</evidence>
<feature type="compositionally biased region" description="Basic and acidic residues" evidence="2">
    <location>
        <begin position="40"/>
        <end position="58"/>
    </location>
</feature>
<evidence type="ECO:0008006" key="7">
    <source>
        <dbReference type="Google" id="ProtNLM"/>
    </source>
</evidence>
<feature type="compositionally biased region" description="Basic and acidic residues" evidence="2">
    <location>
        <begin position="450"/>
        <end position="459"/>
    </location>
</feature>
<protein>
    <recommendedName>
        <fullName evidence="7">PXA domain-containing protein</fullName>
    </recommendedName>
</protein>
<dbReference type="PROSITE" id="PS51207">
    <property type="entry name" value="PXA"/>
    <property type="match status" value="1"/>
</dbReference>
<feature type="domain" description="PX" evidence="3">
    <location>
        <begin position="561"/>
        <end position="676"/>
    </location>
</feature>
<sequence>MDETRREEAALDGSDGHPAQQPPASQGETEHPTPINDDGDATKARAGGEAERTDEEKQSSQTNQTNQTSLLQTLTDRTLHFLAHASNETLGACLAGLGASTYFVFGRVGLVIIGVAGGVVLHASWEGIRGDDRDESIKRREQQRKKETGLELARRLLDLRLSADTGEDEKEEAKLNANHQLDFSRFEPETAAALDTFANAVIKDYVHYWYGPTLPGEESFPSECKHTLVAFMLSLSGHLERKRPADAFLDLVTNTSSLIIVFLNELATALNASPTVPADEAIALYLHLKPDSSLAHVLDKRHQDHRLSMVAEDILKAYLDPKALAFPPTHVFLKEVLSQLVLKSTINLCSRPEWINEWIVYGLEASETTKSVMDIVDAGVEGRSDTKQPQSNPNGGGQSTPAQKPGSKKENQNPVPTSEHRRNLSRAEEAMDDAMKEARRLTQLMIEEDRRRAQEEADHPAAAALSSSEDMSDAIATNGAPTPTSSESDRDRQETEASAWGEDAAVDPKTAEQSARPTSTQQPFTSFDQLVPKQQTTALAAEGAGTPRAEGPQLTLYNAIISLYDDSVPGDKNTMKSKPMIDYMIQIEPSNSAFPGWMIARKYTDFEVLHEVLRRISVITGAKFTDTNSELPKWRGNTKPALREQLERYLQNAMRYQSLAESEGMKRFLEKEQALSKSPGERGKFGWPTPDAFGKLGGNMIDVLAKAPKDVAGGVAGGGKALFGGVAGFVSGKKAAPSQASPSRTSMSMSRTSTSTPPSGLQTGDSSISLASEGSWTHATASRKSHDSLSSFPASALERKGSSATTLSTGGRGDDVTSPGSSSFDFSSRPPEPVPGQFSPTTPPVETAPVIDEAFVLPPPPSDISDDYGSPSQMARLSTDTKRSKLDQMTAVSDEAPATPASSAPPKPAVKPEKKRKPPLNEQETSVAVELMFAVINELYTLSSAWQIRKTLLAAAKTYLLRPGNPQLEDIRKLLQESTLDNNLSDSGIAGHVYKLRENALPTEEEMKAWERDYPPKTEVEKDELQKRARHLLVTQGMPQALSSVMGAAASSEALGKVFDCLQLPEVSRGLMFGLMLQAVKVVTH</sequence>
<dbReference type="PROSITE" id="PS50195">
    <property type="entry name" value="PX"/>
    <property type="match status" value="1"/>
</dbReference>
<feature type="region of interest" description="Disordered" evidence="2">
    <location>
        <begin position="381"/>
        <end position="425"/>
    </location>
</feature>
<dbReference type="PANTHER" id="PTHR22775">
    <property type="entry name" value="SORTING NEXIN"/>
    <property type="match status" value="1"/>
</dbReference>
<feature type="compositionally biased region" description="Low complexity" evidence="2">
    <location>
        <begin position="741"/>
        <end position="759"/>
    </location>
</feature>
<dbReference type="PANTHER" id="PTHR22775:SF47">
    <property type="entry name" value="MEIOTICALLY UP-REGULATED GENE 122 PROTEIN"/>
    <property type="match status" value="1"/>
</dbReference>
<dbReference type="Pfam" id="PF08628">
    <property type="entry name" value="Nexin_C"/>
    <property type="match status" value="1"/>
</dbReference>
<dbReference type="GO" id="GO:0035091">
    <property type="term" value="F:phosphatidylinositol binding"/>
    <property type="evidence" value="ECO:0007669"/>
    <property type="project" value="InterPro"/>
</dbReference>
<dbReference type="Gene3D" id="3.30.1520.10">
    <property type="entry name" value="Phox-like domain"/>
    <property type="match status" value="1"/>
</dbReference>
<reference evidence="5 6" key="1">
    <citation type="journal article" date="2020" name="Microbiol. Resour. Announc.">
        <title>Draft Genome Sequence of a Cladosporium Species Isolated from the Mesophotic Ascidian Didemnum maculosum.</title>
        <authorList>
            <person name="Gioti A."/>
            <person name="Siaperas R."/>
            <person name="Nikolaivits E."/>
            <person name="Le Goff G."/>
            <person name="Ouazzani J."/>
            <person name="Kotoulas G."/>
            <person name="Topakas E."/>
        </authorList>
    </citation>
    <scope>NUCLEOTIDE SEQUENCE [LARGE SCALE GENOMIC DNA]</scope>
    <source>
        <strain evidence="5 6">TM138-S3</strain>
    </source>
</reference>
<dbReference type="InterPro" id="IPR013937">
    <property type="entry name" value="Sorting_nexin_C"/>
</dbReference>
<dbReference type="RefSeq" id="XP_069233532.1">
    <property type="nucleotide sequence ID" value="XM_069369130.1"/>
</dbReference>
<evidence type="ECO:0000256" key="1">
    <source>
        <dbReference type="ARBA" id="ARBA00010883"/>
    </source>
</evidence>
<feature type="compositionally biased region" description="Low complexity" evidence="2">
    <location>
        <begin position="818"/>
        <end position="829"/>
    </location>
</feature>
<dbReference type="EMBL" id="JAAQHG020000002">
    <property type="protein sequence ID" value="KAL1590427.1"/>
    <property type="molecule type" value="Genomic_DNA"/>
</dbReference>
<dbReference type="Pfam" id="PF00787">
    <property type="entry name" value="PX"/>
    <property type="match status" value="1"/>
</dbReference>
<feature type="region of interest" description="Disordered" evidence="2">
    <location>
        <begin position="450"/>
        <end position="527"/>
    </location>
</feature>
<gene>
    <name evidence="5" type="ORF">WHR41_00524</name>
</gene>
<comment type="similarity">
    <text evidence="1">Belongs to the sorting nexin family.</text>
</comment>
<dbReference type="Pfam" id="PF02194">
    <property type="entry name" value="PXA"/>
    <property type="match status" value="1"/>
</dbReference>
<proteinExistence type="inferred from homology"/>
<feature type="compositionally biased region" description="Polar residues" evidence="2">
    <location>
        <begin position="511"/>
        <end position="527"/>
    </location>
</feature>
<feature type="compositionally biased region" description="Polar residues" evidence="2">
    <location>
        <begin position="760"/>
        <end position="793"/>
    </location>
</feature>
<dbReference type="GeneID" id="96001968"/>
<evidence type="ECO:0000259" key="3">
    <source>
        <dbReference type="PROSITE" id="PS50195"/>
    </source>
</evidence>
<dbReference type="AlphaFoldDB" id="A0AB34KZT9"/>
<feature type="region of interest" description="Disordered" evidence="2">
    <location>
        <begin position="1"/>
        <end position="67"/>
    </location>
</feature>
<name>A0AB34KZT9_9PEZI</name>
<accession>A0AB34KZT9</accession>
<evidence type="ECO:0000313" key="6">
    <source>
        <dbReference type="Proteomes" id="UP000803884"/>
    </source>
</evidence>
<dbReference type="CDD" id="cd06093">
    <property type="entry name" value="PX_domain"/>
    <property type="match status" value="1"/>
</dbReference>
<keyword evidence="6" id="KW-1185">Reference proteome</keyword>
<dbReference type="SMART" id="SM00313">
    <property type="entry name" value="PXA"/>
    <property type="match status" value="1"/>
</dbReference>
<organism evidence="5 6">
    <name type="scientific">Cladosporium halotolerans</name>
    <dbReference type="NCBI Taxonomy" id="1052096"/>
    <lineage>
        <taxon>Eukaryota</taxon>
        <taxon>Fungi</taxon>
        <taxon>Dikarya</taxon>
        <taxon>Ascomycota</taxon>
        <taxon>Pezizomycotina</taxon>
        <taxon>Dothideomycetes</taxon>
        <taxon>Dothideomycetidae</taxon>
        <taxon>Cladosporiales</taxon>
        <taxon>Cladosporiaceae</taxon>
        <taxon>Cladosporium</taxon>
    </lineage>
</organism>
<feature type="domain" description="PXA" evidence="4">
    <location>
        <begin position="187"/>
        <end position="367"/>
    </location>
</feature>